<keyword evidence="3" id="KW-0804">Transcription</keyword>
<keyword evidence="1" id="KW-0805">Transcription regulation</keyword>
<dbReference type="Gene3D" id="2.60.120.10">
    <property type="entry name" value="Jelly Rolls"/>
    <property type="match status" value="1"/>
</dbReference>
<dbReference type="InterPro" id="IPR014710">
    <property type="entry name" value="RmlC-like_jellyroll"/>
</dbReference>
<evidence type="ECO:0000313" key="8">
    <source>
        <dbReference type="Proteomes" id="UP000240009"/>
    </source>
</evidence>
<evidence type="ECO:0000256" key="3">
    <source>
        <dbReference type="ARBA" id="ARBA00023163"/>
    </source>
</evidence>
<dbReference type="CDD" id="cd00092">
    <property type="entry name" value="HTH_CRP"/>
    <property type="match status" value="1"/>
</dbReference>
<sequence>MAGQIWYLKSCRLFENCTPPQIARLEAASRAKSVAKGEPIYLPADDANSVLVLASGRVKICHLTSDGKQSILAFIEPGEIFGELAILNMGNRDEYAEAIENSRVIAIPDETLRELMEEQADLCLGVTKIIGLRRQRIERRVKNLLYLPNRERIIHLLLELAEQYGLQTDRGIELSIRLSHQDLASLVGSTRETVTVVLGAMQNDGLIELGRRKVILKAPDQLAHQVGVPSLRMSAHPPSTSPAGFHFRHSFGT</sequence>
<evidence type="ECO:0000256" key="4">
    <source>
        <dbReference type="SAM" id="MobiDB-lite"/>
    </source>
</evidence>
<dbReference type="PROSITE" id="PS51063">
    <property type="entry name" value="HTH_CRP_2"/>
    <property type="match status" value="1"/>
</dbReference>
<dbReference type="GO" id="GO:0003677">
    <property type="term" value="F:DNA binding"/>
    <property type="evidence" value="ECO:0007669"/>
    <property type="project" value="UniProtKB-KW"/>
</dbReference>
<feature type="region of interest" description="Disordered" evidence="4">
    <location>
        <begin position="233"/>
        <end position="253"/>
    </location>
</feature>
<organism evidence="7 8">
    <name type="scientific">Blastopirellula marina</name>
    <dbReference type="NCBI Taxonomy" id="124"/>
    <lineage>
        <taxon>Bacteria</taxon>
        <taxon>Pseudomonadati</taxon>
        <taxon>Planctomycetota</taxon>
        <taxon>Planctomycetia</taxon>
        <taxon>Pirellulales</taxon>
        <taxon>Pirellulaceae</taxon>
        <taxon>Blastopirellula</taxon>
    </lineage>
</organism>
<gene>
    <name evidence="7" type="ORF">C5Y96_16380</name>
</gene>
<dbReference type="GO" id="GO:0003700">
    <property type="term" value="F:DNA-binding transcription factor activity"/>
    <property type="evidence" value="ECO:0007669"/>
    <property type="project" value="TreeGrafter"/>
</dbReference>
<dbReference type="RefSeq" id="WP_105355487.1">
    <property type="nucleotide sequence ID" value="NZ_PUIA01000051.1"/>
</dbReference>
<dbReference type="CDD" id="cd00038">
    <property type="entry name" value="CAP_ED"/>
    <property type="match status" value="1"/>
</dbReference>
<dbReference type="InterPro" id="IPR036388">
    <property type="entry name" value="WH-like_DNA-bd_sf"/>
</dbReference>
<evidence type="ECO:0000259" key="5">
    <source>
        <dbReference type="PROSITE" id="PS50042"/>
    </source>
</evidence>
<feature type="domain" description="Cyclic nucleotide-binding" evidence="5">
    <location>
        <begin position="13"/>
        <end position="116"/>
    </location>
</feature>
<dbReference type="PROSITE" id="PS50042">
    <property type="entry name" value="CNMP_BINDING_3"/>
    <property type="match status" value="1"/>
</dbReference>
<dbReference type="SMART" id="SM00100">
    <property type="entry name" value="cNMP"/>
    <property type="match status" value="1"/>
</dbReference>
<dbReference type="InterPro" id="IPR000595">
    <property type="entry name" value="cNMP-bd_dom"/>
</dbReference>
<proteinExistence type="predicted"/>
<dbReference type="InterPro" id="IPR050397">
    <property type="entry name" value="Env_Response_Regulators"/>
</dbReference>
<dbReference type="SUPFAM" id="SSF51206">
    <property type="entry name" value="cAMP-binding domain-like"/>
    <property type="match status" value="1"/>
</dbReference>
<accession>A0A2S8F726</accession>
<dbReference type="GO" id="GO:0005829">
    <property type="term" value="C:cytosol"/>
    <property type="evidence" value="ECO:0007669"/>
    <property type="project" value="TreeGrafter"/>
</dbReference>
<dbReference type="InterPro" id="IPR036390">
    <property type="entry name" value="WH_DNA-bd_sf"/>
</dbReference>
<dbReference type="PRINTS" id="PR00034">
    <property type="entry name" value="HTHCRP"/>
</dbReference>
<dbReference type="Gene3D" id="1.10.10.10">
    <property type="entry name" value="Winged helix-like DNA-binding domain superfamily/Winged helix DNA-binding domain"/>
    <property type="match status" value="1"/>
</dbReference>
<dbReference type="InterPro" id="IPR012318">
    <property type="entry name" value="HTH_CRP"/>
</dbReference>
<dbReference type="Pfam" id="PF00027">
    <property type="entry name" value="cNMP_binding"/>
    <property type="match status" value="1"/>
</dbReference>
<name>A0A2S8F726_9BACT</name>
<dbReference type="Pfam" id="PF13545">
    <property type="entry name" value="HTH_Crp_2"/>
    <property type="match status" value="1"/>
</dbReference>
<dbReference type="Proteomes" id="UP000240009">
    <property type="component" value="Unassembled WGS sequence"/>
</dbReference>
<evidence type="ECO:0000259" key="6">
    <source>
        <dbReference type="PROSITE" id="PS51063"/>
    </source>
</evidence>
<keyword evidence="2" id="KW-0238">DNA-binding</keyword>
<dbReference type="AlphaFoldDB" id="A0A2S8F726"/>
<dbReference type="SMART" id="SM00419">
    <property type="entry name" value="HTH_CRP"/>
    <property type="match status" value="1"/>
</dbReference>
<dbReference type="SUPFAM" id="SSF46785">
    <property type="entry name" value="Winged helix' DNA-binding domain"/>
    <property type="match status" value="1"/>
</dbReference>
<dbReference type="InterPro" id="IPR018490">
    <property type="entry name" value="cNMP-bd_dom_sf"/>
</dbReference>
<evidence type="ECO:0000313" key="7">
    <source>
        <dbReference type="EMBL" id="PQO27955.1"/>
    </source>
</evidence>
<evidence type="ECO:0000256" key="1">
    <source>
        <dbReference type="ARBA" id="ARBA00023015"/>
    </source>
</evidence>
<dbReference type="FunFam" id="1.10.10.10:FF:000019">
    <property type="entry name" value="Crp/Fnr family transcriptional regulator"/>
    <property type="match status" value="1"/>
</dbReference>
<dbReference type="EMBL" id="PUIA01000051">
    <property type="protein sequence ID" value="PQO27955.1"/>
    <property type="molecule type" value="Genomic_DNA"/>
</dbReference>
<evidence type="ECO:0000256" key="2">
    <source>
        <dbReference type="ARBA" id="ARBA00023125"/>
    </source>
</evidence>
<dbReference type="PANTHER" id="PTHR24567">
    <property type="entry name" value="CRP FAMILY TRANSCRIPTIONAL REGULATORY PROTEIN"/>
    <property type="match status" value="1"/>
</dbReference>
<feature type="domain" description="HTH crp-type" evidence="6">
    <location>
        <begin position="147"/>
        <end position="220"/>
    </location>
</feature>
<comment type="caution">
    <text evidence="7">The sequence shown here is derived from an EMBL/GenBank/DDBJ whole genome shotgun (WGS) entry which is preliminary data.</text>
</comment>
<reference evidence="7 8" key="1">
    <citation type="submission" date="2018-02" db="EMBL/GenBank/DDBJ databases">
        <title>Comparative genomes isolates from brazilian mangrove.</title>
        <authorList>
            <person name="Araujo J.E."/>
            <person name="Taketani R.G."/>
            <person name="Silva M.C.P."/>
            <person name="Loureco M.V."/>
            <person name="Andreote F.D."/>
        </authorList>
    </citation>
    <scope>NUCLEOTIDE SEQUENCE [LARGE SCALE GENOMIC DNA]</scope>
    <source>
        <strain evidence="7 8">HEX-2 MGV</strain>
    </source>
</reference>
<dbReference type="PANTHER" id="PTHR24567:SF74">
    <property type="entry name" value="HTH-TYPE TRANSCRIPTIONAL REGULATOR ARCR"/>
    <property type="match status" value="1"/>
</dbReference>
<dbReference type="OrthoDB" id="9812325at2"/>
<protein>
    <submittedName>
        <fullName evidence="7">Crp/Fnr family transcriptional regulator</fullName>
    </submittedName>
</protein>